<name>A0A8E2JN05_9PEZI</name>
<reference evidence="2 3" key="1">
    <citation type="journal article" date="2016" name="Nat. Commun.">
        <title>Ectomycorrhizal ecology is imprinted in the genome of the dominant symbiotic fungus Cenococcum geophilum.</title>
        <authorList>
            <consortium name="DOE Joint Genome Institute"/>
            <person name="Peter M."/>
            <person name="Kohler A."/>
            <person name="Ohm R.A."/>
            <person name="Kuo A."/>
            <person name="Krutzmann J."/>
            <person name="Morin E."/>
            <person name="Arend M."/>
            <person name="Barry K.W."/>
            <person name="Binder M."/>
            <person name="Choi C."/>
            <person name="Clum A."/>
            <person name="Copeland A."/>
            <person name="Grisel N."/>
            <person name="Haridas S."/>
            <person name="Kipfer T."/>
            <person name="LaButti K."/>
            <person name="Lindquist E."/>
            <person name="Lipzen A."/>
            <person name="Maire R."/>
            <person name="Meier B."/>
            <person name="Mihaltcheva S."/>
            <person name="Molinier V."/>
            <person name="Murat C."/>
            <person name="Poggeler S."/>
            <person name="Quandt C.A."/>
            <person name="Sperisen C."/>
            <person name="Tritt A."/>
            <person name="Tisserant E."/>
            <person name="Crous P.W."/>
            <person name="Henrissat B."/>
            <person name="Nehls U."/>
            <person name="Egli S."/>
            <person name="Spatafora J.W."/>
            <person name="Grigoriev I.V."/>
            <person name="Martin F.M."/>
        </authorList>
    </citation>
    <scope>NUCLEOTIDE SEQUENCE [LARGE SCALE GENOMIC DNA]</scope>
    <source>
        <strain evidence="2 3">CBS 207.34</strain>
    </source>
</reference>
<feature type="coiled-coil region" evidence="1">
    <location>
        <begin position="90"/>
        <end position="182"/>
    </location>
</feature>
<accession>A0A8E2JN05</accession>
<sequence>MSGLTYQELVDEVNFQRDRLYRRDRSLDRLETENDNLRRGNDDLRKQSSDFSDRLDKETAWRREWQRDYHSKKLDHEQTEQYLCDEEARNQELEDQVQHERKARRELEHELARAKEDNRRWESESRRLQQKIRTLEQQSESSITEEAYKDAIDGWQEAFDRGNEAHEKLRVTERELKRLRATTRDNDQERVPDLLEVPPLALRIRKLEPTEPLQCEVIRGLSTEPAYGRPLNAPNFSPALAASNTPTQSVVLIGHDMRTTPREIEDTGTGWETYRNRRGRRALRNEGDRFRRQYNGF</sequence>
<dbReference type="AlphaFoldDB" id="A0A8E2JN05"/>
<proteinExistence type="predicted"/>
<keyword evidence="3" id="KW-1185">Reference proteome</keyword>
<gene>
    <name evidence="2" type="ORF">AOQ84DRAFT_420555</name>
</gene>
<evidence type="ECO:0000313" key="3">
    <source>
        <dbReference type="Proteomes" id="UP000250140"/>
    </source>
</evidence>
<evidence type="ECO:0000313" key="2">
    <source>
        <dbReference type="EMBL" id="OCL03062.1"/>
    </source>
</evidence>
<dbReference type="EMBL" id="KV750821">
    <property type="protein sequence ID" value="OCL03062.1"/>
    <property type="molecule type" value="Genomic_DNA"/>
</dbReference>
<dbReference type="Proteomes" id="UP000250140">
    <property type="component" value="Unassembled WGS sequence"/>
</dbReference>
<keyword evidence="1" id="KW-0175">Coiled coil</keyword>
<protein>
    <submittedName>
        <fullName evidence="2">Uncharacterized protein</fullName>
    </submittedName>
</protein>
<organism evidence="2 3">
    <name type="scientific">Glonium stellatum</name>
    <dbReference type="NCBI Taxonomy" id="574774"/>
    <lineage>
        <taxon>Eukaryota</taxon>
        <taxon>Fungi</taxon>
        <taxon>Dikarya</taxon>
        <taxon>Ascomycota</taxon>
        <taxon>Pezizomycotina</taxon>
        <taxon>Dothideomycetes</taxon>
        <taxon>Pleosporomycetidae</taxon>
        <taxon>Gloniales</taxon>
        <taxon>Gloniaceae</taxon>
        <taxon>Glonium</taxon>
    </lineage>
</organism>
<evidence type="ECO:0000256" key="1">
    <source>
        <dbReference type="SAM" id="Coils"/>
    </source>
</evidence>